<evidence type="ECO:0000259" key="9">
    <source>
        <dbReference type="Pfam" id="PF25198"/>
    </source>
</evidence>
<keyword evidence="7" id="KW-0449">Lipoprotein</keyword>
<evidence type="ECO:0000256" key="6">
    <source>
        <dbReference type="ARBA" id="ARBA00023139"/>
    </source>
</evidence>
<dbReference type="Pfam" id="PF25198">
    <property type="entry name" value="Spore_GerAC_N"/>
    <property type="match status" value="1"/>
</dbReference>
<sequence length="388" mass="44391">MSINTKKLLWLPLVIMLSGCWDSHYIENINYVTALGLDYVDNQFIAYGQMLDFGTIAKQEGGRKPQPAQAWVGKGKGETFNLALNDLYRTAQQRILWSQITSIIITERALQHGTAEFHDAITRYREIRLTPWVYATKVPIEQLFVTPAFFNLSELATIQHDPVQNYKQLSWIKPLKYMQYSTDSLEPGKTVVLPALTIQESQWKRNEQNDPKMLVRGACLIKNGTYLGYLSQTQLIGLRWMTPETNRSPIVIPGTDSTSETLSLERPRVRVKTSFAADKPTFAIEVDLFGNIVEMDYPMREAEMKQKAEAVVQQQIQATFKAALEEHIDIYQLEYYAYRDNFKAWKQLTAQQPFELSKSSLTSVKVTVQLVHGGMLEERKDAPHEKSG</sequence>
<evidence type="ECO:0000256" key="2">
    <source>
        <dbReference type="ARBA" id="ARBA00007886"/>
    </source>
</evidence>
<comment type="similarity">
    <text evidence="2">Belongs to the GerABKC lipoprotein family.</text>
</comment>
<dbReference type="Proteomes" id="UP001596044">
    <property type="component" value="Unassembled WGS sequence"/>
</dbReference>
<comment type="caution">
    <text evidence="10">The sequence shown here is derived from an EMBL/GenBank/DDBJ whole genome shotgun (WGS) entry which is preliminary data.</text>
</comment>
<dbReference type="NCBIfam" id="TIGR02887">
    <property type="entry name" value="spore_ger_x_C"/>
    <property type="match status" value="1"/>
</dbReference>
<dbReference type="RefSeq" id="WP_270877777.1">
    <property type="nucleotide sequence ID" value="NZ_JAQFVF010000009.1"/>
</dbReference>
<dbReference type="PROSITE" id="PS51257">
    <property type="entry name" value="PROKAR_LIPOPROTEIN"/>
    <property type="match status" value="1"/>
</dbReference>
<keyword evidence="4" id="KW-0732">Signal</keyword>
<protein>
    <submittedName>
        <fullName evidence="10">Ger(X)C family spore germination protein</fullName>
    </submittedName>
</protein>
<dbReference type="PANTHER" id="PTHR35789">
    <property type="entry name" value="SPORE GERMINATION PROTEIN B3"/>
    <property type="match status" value="1"/>
</dbReference>
<accession>A0ABW0KIQ7</accession>
<dbReference type="PANTHER" id="PTHR35789:SF1">
    <property type="entry name" value="SPORE GERMINATION PROTEIN B3"/>
    <property type="match status" value="1"/>
</dbReference>
<feature type="domain" description="Spore germination protein N-terminal" evidence="9">
    <location>
        <begin position="22"/>
        <end position="198"/>
    </location>
</feature>
<dbReference type="InterPro" id="IPR038501">
    <property type="entry name" value="Spore_GerAC_C_sf"/>
</dbReference>
<evidence type="ECO:0000256" key="4">
    <source>
        <dbReference type="ARBA" id="ARBA00022729"/>
    </source>
</evidence>
<feature type="domain" description="Spore germination GerAC-like C-terminal" evidence="8">
    <location>
        <begin position="217"/>
        <end position="372"/>
    </location>
</feature>
<proteinExistence type="inferred from homology"/>
<evidence type="ECO:0000256" key="3">
    <source>
        <dbReference type="ARBA" id="ARBA00022544"/>
    </source>
</evidence>
<evidence type="ECO:0000313" key="11">
    <source>
        <dbReference type="Proteomes" id="UP001596044"/>
    </source>
</evidence>
<dbReference type="InterPro" id="IPR057336">
    <property type="entry name" value="GerAC_N"/>
</dbReference>
<gene>
    <name evidence="10" type="ORF">ACFPOG_31680</name>
</gene>
<evidence type="ECO:0000259" key="8">
    <source>
        <dbReference type="Pfam" id="PF05504"/>
    </source>
</evidence>
<evidence type="ECO:0000256" key="7">
    <source>
        <dbReference type="ARBA" id="ARBA00023288"/>
    </source>
</evidence>
<name>A0ABW0KIQ7_9BACL</name>
<evidence type="ECO:0000256" key="5">
    <source>
        <dbReference type="ARBA" id="ARBA00023136"/>
    </source>
</evidence>
<dbReference type="EMBL" id="JBHSMJ010000063">
    <property type="protein sequence ID" value="MFC5452771.1"/>
    <property type="molecule type" value="Genomic_DNA"/>
</dbReference>
<reference evidence="11" key="1">
    <citation type="journal article" date="2019" name="Int. J. Syst. Evol. Microbiol.">
        <title>The Global Catalogue of Microorganisms (GCM) 10K type strain sequencing project: providing services to taxonomists for standard genome sequencing and annotation.</title>
        <authorList>
            <consortium name="The Broad Institute Genomics Platform"/>
            <consortium name="The Broad Institute Genome Sequencing Center for Infectious Disease"/>
            <person name="Wu L."/>
            <person name="Ma J."/>
        </authorList>
    </citation>
    <scope>NUCLEOTIDE SEQUENCE [LARGE SCALE GENOMIC DNA]</scope>
    <source>
        <strain evidence="11">KACC 11904</strain>
    </source>
</reference>
<dbReference type="Pfam" id="PF05504">
    <property type="entry name" value="Spore_GerAC"/>
    <property type="match status" value="1"/>
</dbReference>
<dbReference type="Gene3D" id="3.30.300.210">
    <property type="entry name" value="Nutrient germinant receptor protein C, domain 3"/>
    <property type="match status" value="1"/>
</dbReference>
<dbReference type="InterPro" id="IPR046953">
    <property type="entry name" value="Spore_GerAC-like_C"/>
</dbReference>
<comment type="subcellular location">
    <subcellularLocation>
        <location evidence="1">Membrane</location>
        <topology evidence="1">Lipid-anchor</topology>
    </subcellularLocation>
</comment>
<evidence type="ECO:0000256" key="1">
    <source>
        <dbReference type="ARBA" id="ARBA00004635"/>
    </source>
</evidence>
<organism evidence="10 11">
    <name type="scientific">Paenibacillus aestuarii</name>
    <dbReference type="NCBI Taxonomy" id="516965"/>
    <lineage>
        <taxon>Bacteria</taxon>
        <taxon>Bacillati</taxon>
        <taxon>Bacillota</taxon>
        <taxon>Bacilli</taxon>
        <taxon>Bacillales</taxon>
        <taxon>Paenibacillaceae</taxon>
        <taxon>Paenibacillus</taxon>
    </lineage>
</organism>
<keyword evidence="3" id="KW-0309">Germination</keyword>
<evidence type="ECO:0000313" key="10">
    <source>
        <dbReference type="EMBL" id="MFC5452771.1"/>
    </source>
</evidence>
<keyword evidence="6" id="KW-0564">Palmitate</keyword>
<keyword evidence="11" id="KW-1185">Reference proteome</keyword>
<dbReference type="InterPro" id="IPR008844">
    <property type="entry name" value="Spore_GerAC-like"/>
</dbReference>
<keyword evidence="5" id="KW-0472">Membrane</keyword>